<proteinExistence type="predicted"/>
<sequence length="101" mass="11472">MINVYLDDYRACPEGFRLAKNAEECKQLLEREDVNILSLDYDLGWGQPTGLEVARYIVETGHYPNTIYFHTSSPAGRAQMMNLLLQHAPSHIVIHNGPMLV</sequence>
<dbReference type="Proteomes" id="UP000612456">
    <property type="component" value="Unassembled WGS sequence"/>
</dbReference>
<name>A0A916YVE3_9BACL</name>
<dbReference type="RefSeq" id="WP_188992031.1">
    <property type="nucleotide sequence ID" value="NZ_BMHP01000002.1"/>
</dbReference>
<accession>A0A916YVE3</accession>
<reference evidence="2" key="1">
    <citation type="journal article" date="2014" name="Int. J. Syst. Evol. Microbiol.">
        <title>Complete genome sequence of Corynebacterium casei LMG S-19264T (=DSM 44701T), isolated from a smear-ripened cheese.</title>
        <authorList>
            <consortium name="US DOE Joint Genome Institute (JGI-PGF)"/>
            <person name="Walter F."/>
            <person name="Albersmeier A."/>
            <person name="Kalinowski J."/>
            <person name="Ruckert C."/>
        </authorList>
    </citation>
    <scope>NUCLEOTIDE SEQUENCE</scope>
    <source>
        <strain evidence="2">CGMCC 1.15178</strain>
    </source>
</reference>
<reference evidence="2" key="2">
    <citation type="submission" date="2020-09" db="EMBL/GenBank/DDBJ databases">
        <authorList>
            <person name="Sun Q."/>
            <person name="Zhou Y."/>
        </authorList>
    </citation>
    <scope>NUCLEOTIDE SEQUENCE</scope>
    <source>
        <strain evidence="2">CGMCC 1.15178</strain>
    </source>
</reference>
<evidence type="ECO:0000259" key="1">
    <source>
        <dbReference type="Pfam" id="PF20274"/>
    </source>
</evidence>
<comment type="caution">
    <text evidence="2">The sequence shown here is derived from an EMBL/GenBank/DDBJ whole genome shotgun (WGS) entry which is preliminary data.</text>
</comment>
<organism evidence="2 3">
    <name type="scientific">Paenibacillus nasutitermitis</name>
    <dbReference type="NCBI Taxonomy" id="1652958"/>
    <lineage>
        <taxon>Bacteria</taxon>
        <taxon>Bacillati</taxon>
        <taxon>Bacillota</taxon>
        <taxon>Bacilli</taxon>
        <taxon>Bacillales</taxon>
        <taxon>Paenibacillaceae</taxon>
        <taxon>Paenibacillus</taxon>
    </lineage>
</organism>
<dbReference type="AlphaFoldDB" id="A0A916YVE3"/>
<evidence type="ECO:0000313" key="2">
    <source>
        <dbReference type="EMBL" id="GGD63842.1"/>
    </source>
</evidence>
<evidence type="ECO:0000313" key="3">
    <source>
        <dbReference type="Proteomes" id="UP000612456"/>
    </source>
</evidence>
<protein>
    <recommendedName>
        <fullName evidence="1">Cyclic-phosphate processing Receiver domain-containing protein</fullName>
    </recommendedName>
</protein>
<keyword evidence="3" id="KW-1185">Reference proteome</keyword>
<feature type="domain" description="Cyclic-phosphate processing Receiver" evidence="1">
    <location>
        <begin position="2"/>
        <end position="84"/>
    </location>
</feature>
<gene>
    <name evidence="2" type="ORF">GCM10010911_21980</name>
</gene>
<dbReference type="InterPro" id="IPR046909">
    <property type="entry name" value="cREC_REC"/>
</dbReference>
<dbReference type="Pfam" id="PF20274">
    <property type="entry name" value="cREC_REC"/>
    <property type="match status" value="1"/>
</dbReference>
<dbReference type="EMBL" id="BMHP01000002">
    <property type="protein sequence ID" value="GGD63842.1"/>
    <property type="molecule type" value="Genomic_DNA"/>
</dbReference>